<dbReference type="STRING" id="1390249.BHU72_10275"/>
<dbReference type="Proteomes" id="UP000095255">
    <property type="component" value="Unassembled WGS sequence"/>
</dbReference>
<feature type="transmembrane region" description="Helical" evidence="5">
    <location>
        <begin position="12"/>
        <end position="29"/>
    </location>
</feature>
<keyword evidence="7" id="KW-1185">Reference proteome</keyword>
<evidence type="ECO:0000256" key="1">
    <source>
        <dbReference type="ARBA" id="ARBA00022475"/>
    </source>
</evidence>
<dbReference type="OrthoDB" id="1653848at2"/>
<evidence type="ECO:0000313" key="6">
    <source>
        <dbReference type="EMBL" id="OEH86632.1"/>
    </source>
</evidence>
<sequence>MARSKLLQIRSKSFIWLVVGIGFLYLYFIFKIAKIFALIGVLAMGISFFMFSRAGHFAAKAKEIDCPECGRIIRVVSRADACSHCRAPLIDEGNGIYKSVKPKK</sequence>
<evidence type="ECO:0000313" key="7">
    <source>
        <dbReference type="Proteomes" id="UP000095255"/>
    </source>
</evidence>
<evidence type="ECO:0000256" key="2">
    <source>
        <dbReference type="ARBA" id="ARBA00022692"/>
    </source>
</evidence>
<name>A0A1E5L900_9FIRM</name>
<keyword evidence="2 5" id="KW-0812">Transmembrane</keyword>
<keyword evidence="3 5" id="KW-1133">Transmembrane helix</keyword>
<evidence type="ECO:0000256" key="4">
    <source>
        <dbReference type="ARBA" id="ARBA00023136"/>
    </source>
</evidence>
<dbReference type="InterPro" id="IPR020912">
    <property type="entry name" value="UPF0295"/>
</dbReference>
<proteinExistence type="predicted"/>
<accession>A0A1E5L900</accession>
<dbReference type="EMBL" id="MJAT01000002">
    <property type="protein sequence ID" value="OEH86632.1"/>
    <property type="molecule type" value="Genomic_DNA"/>
</dbReference>
<reference evidence="6 7" key="1">
    <citation type="submission" date="2016-09" db="EMBL/GenBank/DDBJ databases">
        <title>Desulfuribacillus arsenicus sp. nov., an obligately anaerobic, dissimilatory arsenic- and antimonate-reducing bacterium isolated from anoxic sediments.</title>
        <authorList>
            <person name="Abin C.A."/>
            <person name="Hollibaugh J.T."/>
        </authorList>
    </citation>
    <scope>NUCLEOTIDE SEQUENCE [LARGE SCALE GENOMIC DNA]</scope>
    <source>
        <strain evidence="6 7">MLFW-2</strain>
    </source>
</reference>
<gene>
    <name evidence="6" type="ORF">BHU72_10275</name>
</gene>
<evidence type="ECO:0000256" key="3">
    <source>
        <dbReference type="ARBA" id="ARBA00022989"/>
    </source>
</evidence>
<protein>
    <submittedName>
        <fullName evidence="6">Uncharacterized protein</fullName>
    </submittedName>
</protein>
<keyword evidence="1" id="KW-1003">Cell membrane</keyword>
<comment type="caution">
    <text evidence="6">The sequence shown here is derived from an EMBL/GenBank/DDBJ whole genome shotgun (WGS) entry which is preliminary data.</text>
</comment>
<dbReference type="RefSeq" id="WP_069700999.1">
    <property type="nucleotide sequence ID" value="NZ_MJAT01000002.1"/>
</dbReference>
<dbReference type="Pfam" id="PF11023">
    <property type="entry name" value="DUF2614"/>
    <property type="match status" value="1"/>
</dbReference>
<evidence type="ECO:0000256" key="5">
    <source>
        <dbReference type="SAM" id="Phobius"/>
    </source>
</evidence>
<organism evidence="6 7">
    <name type="scientific">Desulfuribacillus stibiiarsenatis</name>
    <dbReference type="NCBI Taxonomy" id="1390249"/>
    <lineage>
        <taxon>Bacteria</taxon>
        <taxon>Bacillati</taxon>
        <taxon>Bacillota</taxon>
        <taxon>Desulfuribacillia</taxon>
        <taxon>Desulfuribacillales</taxon>
        <taxon>Desulfuribacillaceae</taxon>
        <taxon>Desulfuribacillus</taxon>
    </lineage>
</organism>
<keyword evidence="4 5" id="KW-0472">Membrane</keyword>
<dbReference type="AlphaFoldDB" id="A0A1E5L900"/>
<feature type="transmembrane region" description="Helical" evidence="5">
    <location>
        <begin position="35"/>
        <end position="52"/>
    </location>
</feature>